<evidence type="ECO:0000313" key="8">
    <source>
        <dbReference type="EMBL" id="AIU71933.1"/>
    </source>
</evidence>
<sequence length="225" mass="25687">MLEIDKLSYGSRWSQKKPEHKFALYLVLLLTALLGSPWIQLCVLLFCAGLTCYLLRVGVRRYLRWLAVPLAFLFTGLMGVVLSFSWQADTLLYSVHIGHLALGVERSGLITGMNTLCRSLAALSATYLFVLTTPFSQWVRLLKRSHLPLVLIEQVLLTYRFIFIFIEEAAAIHRAQSLRFGYVSLRTGYRSLSMLVGMLLARVMERHKQMSIALEVKLYNGDFHL</sequence>
<dbReference type="Proteomes" id="UP000029986">
    <property type="component" value="Chromosome"/>
</dbReference>
<dbReference type="InterPro" id="IPR003339">
    <property type="entry name" value="ABC/ECF_trnsptr_transmembrane"/>
</dbReference>
<evidence type="ECO:0000256" key="2">
    <source>
        <dbReference type="ARBA" id="ARBA00008564"/>
    </source>
</evidence>
<dbReference type="InterPro" id="IPR012809">
    <property type="entry name" value="ECF_CbiQ"/>
</dbReference>
<dbReference type="GO" id="GO:0006824">
    <property type="term" value="P:cobalt ion transport"/>
    <property type="evidence" value="ECO:0007669"/>
    <property type="project" value="InterPro"/>
</dbReference>
<keyword evidence="6 7" id="KW-0472">Membrane</keyword>
<dbReference type="KEGG" id="hav:AT03_05705"/>
<keyword evidence="4 7" id="KW-0812">Transmembrane</keyword>
<evidence type="ECO:0000313" key="9">
    <source>
        <dbReference type="Proteomes" id="UP000029986"/>
    </source>
</evidence>
<dbReference type="OrthoDB" id="9815246at2"/>
<dbReference type="RefSeq" id="WP_025800491.1">
    <property type="nucleotide sequence ID" value="NZ_CP009706.1"/>
</dbReference>
<dbReference type="PATRIC" id="fig|1453496.5.peg.1139"/>
<keyword evidence="3" id="KW-1003">Cell membrane</keyword>
<dbReference type="Pfam" id="PF02361">
    <property type="entry name" value="CbiQ"/>
    <property type="match status" value="1"/>
</dbReference>
<dbReference type="AlphaFoldDB" id="A0A097QZN7"/>
<dbReference type="InterPro" id="IPR052770">
    <property type="entry name" value="Cobalt_transport_CbiQ"/>
</dbReference>
<dbReference type="PANTHER" id="PTHR43723">
    <property type="entry name" value="COBALT TRANSPORT PROTEIN CBIQ"/>
    <property type="match status" value="1"/>
</dbReference>
<dbReference type="NCBIfam" id="NF012029">
    <property type="entry name" value="PRK15485.1"/>
    <property type="match status" value="1"/>
</dbReference>
<keyword evidence="9" id="KW-1185">Reference proteome</keyword>
<protein>
    <submittedName>
        <fullName evidence="8">Cobalamin biosynthesis protein CbiQ</fullName>
    </submittedName>
</protein>
<organism evidence="8 9">
    <name type="scientific">Hafnia alvei FB1</name>
    <dbReference type="NCBI Taxonomy" id="1453496"/>
    <lineage>
        <taxon>Bacteria</taxon>
        <taxon>Pseudomonadati</taxon>
        <taxon>Pseudomonadota</taxon>
        <taxon>Gammaproteobacteria</taxon>
        <taxon>Enterobacterales</taxon>
        <taxon>Hafniaceae</taxon>
        <taxon>Hafnia</taxon>
    </lineage>
</organism>
<dbReference type="CDD" id="cd16914">
    <property type="entry name" value="EcfT"/>
    <property type="match status" value="1"/>
</dbReference>
<dbReference type="HOGENOM" id="CLU_056469_5_3_6"/>
<dbReference type="EMBL" id="CP009706">
    <property type="protein sequence ID" value="AIU71933.1"/>
    <property type="molecule type" value="Genomic_DNA"/>
</dbReference>
<evidence type="ECO:0000256" key="7">
    <source>
        <dbReference type="SAM" id="Phobius"/>
    </source>
</evidence>
<evidence type="ECO:0000256" key="6">
    <source>
        <dbReference type="ARBA" id="ARBA00023136"/>
    </source>
</evidence>
<dbReference type="GO" id="GO:0043190">
    <property type="term" value="C:ATP-binding cassette (ABC) transporter complex"/>
    <property type="evidence" value="ECO:0007669"/>
    <property type="project" value="InterPro"/>
</dbReference>
<dbReference type="eggNOG" id="COG0619">
    <property type="taxonomic scope" value="Bacteria"/>
</dbReference>
<keyword evidence="5 7" id="KW-1133">Transmembrane helix</keyword>
<dbReference type="NCBIfam" id="TIGR02454">
    <property type="entry name" value="ECF_T_CbiQ"/>
    <property type="match status" value="1"/>
</dbReference>
<comment type="subcellular location">
    <subcellularLocation>
        <location evidence="1">Cell membrane</location>
        <topology evidence="1">Multi-pass membrane protein</topology>
    </subcellularLocation>
</comment>
<name>A0A097QZN7_HAFAL</name>
<feature type="transmembrane region" description="Helical" evidence="7">
    <location>
        <begin position="62"/>
        <end position="88"/>
    </location>
</feature>
<accession>A0A097QZN7</accession>
<dbReference type="PANTHER" id="PTHR43723:SF1">
    <property type="entry name" value="COBALT TRANSPORT PROTEIN CBIQ"/>
    <property type="match status" value="1"/>
</dbReference>
<reference evidence="8 9" key="1">
    <citation type="journal article" date="2014" name="Gut Pathog.">
        <title>Gene clusters of Hafnia alvei strain FB1 important in survival and pathogenesis: a draft genome perspective.</title>
        <authorList>
            <person name="Tan J.Y."/>
            <person name="Yin W.F."/>
            <person name="Chan K.G."/>
        </authorList>
    </citation>
    <scope>NUCLEOTIDE SEQUENCE [LARGE SCALE GENOMIC DNA]</scope>
    <source>
        <strain evidence="8 9">FB1</strain>
    </source>
</reference>
<feature type="transmembrane region" description="Helical" evidence="7">
    <location>
        <begin position="22"/>
        <end position="55"/>
    </location>
</feature>
<gene>
    <name evidence="8" type="ORF">AT03_05705</name>
</gene>
<evidence type="ECO:0000256" key="3">
    <source>
        <dbReference type="ARBA" id="ARBA00022475"/>
    </source>
</evidence>
<comment type="similarity">
    <text evidence="2">Belongs to the CbiQ family.</text>
</comment>
<proteinExistence type="inferred from homology"/>
<evidence type="ECO:0000256" key="5">
    <source>
        <dbReference type="ARBA" id="ARBA00022989"/>
    </source>
</evidence>
<evidence type="ECO:0000256" key="1">
    <source>
        <dbReference type="ARBA" id="ARBA00004651"/>
    </source>
</evidence>
<evidence type="ECO:0000256" key="4">
    <source>
        <dbReference type="ARBA" id="ARBA00022692"/>
    </source>
</evidence>
<feature type="transmembrane region" description="Helical" evidence="7">
    <location>
        <begin position="108"/>
        <end position="135"/>
    </location>
</feature>